<feature type="chain" id="PRO_5040759388" evidence="1">
    <location>
        <begin position="22"/>
        <end position="99"/>
    </location>
</feature>
<dbReference type="RefSeq" id="WP_219506740.1">
    <property type="nucleotide sequence ID" value="NZ_JAHXDN010000007.1"/>
</dbReference>
<evidence type="ECO:0000313" key="3">
    <source>
        <dbReference type="Proteomes" id="UP001138661"/>
    </source>
</evidence>
<proteinExistence type="predicted"/>
<gene>
    <name evidence="2" type="ORF">KX928_21265</name>
</gene>
<keyword evidence="1" id="KW-0732">Signal</keyword>
<reference evidence="2" key="1">
    <citation type="submission" date="2021-07" db="EMBL/GenBank/DDBJ databases">
        <title>Roseobacter insulae sp. nov., isolated from a tidal flat.</title>
        <authorList>
            <person name="Park S."/>
            <person name="Yoon J.-H."/>
        </authorList>
    </citation>
    <scope>NUCLEOTIDE SEQUENCE</scope>
    <source>
        <strain evidence="2">YSTF-M11</strain>
    </source>
</reference>
<feature type="signal peptide" evidence="1">
    <location>
        <begin position="1"/>
        <end position="21"/>
    </location>
</feature>
<comment type="caution">
    <text evidence="2">The sequence shown here is derived from an EMBL/GenBank/DDBJ whole genome shotgun (WGS) entry which is preliminary data.</text>
</comment>
<name>A0A9X1FZN1_9RHOB</name>
<organism evidence="2 3">
    <name type="scientific">Roseobacter insulae</name>
    <dbReference type="NCBI Taxonomy" id="2859783"/>
    <lineage>
        <taxon>Bacteria</taxon>
        <taxon>Pseudomonadati</taxon>
        <taxon>Pseudomonadota</taxon>
        <taxon>Alphaproteobacteria</taxon>
        <taxon>Rhodobacterales</taxon>
        <taxon>Roseobacteraceae</taxon>
        <taxon>Roseobacter</taxon>
    </lineage>
</organism>
<evidence type="ECO:0000256" key="1">
    <source>
        <dbReference type="SAM" id="SignalP"/>
    </source>
</evidence>
<dbReference type="EMBL" id="JAHXDN010000007">
    <property type="protein sequence ID" value="MBW4710327.1"/>
    <property type="molecule type" value="Genomic_DNA"/>
</dbReference>
<dbReference type="AlphaFoldDB" id="A0A9X1FZN1"/>
<sequence>MSVFAHVSSLIVAAVAGPVLALLSSPPTPGDVALVIAPPWAEREQIVTRAGGRVVGPATAIFGTLAISADPDFKSALLSEGAWVIVDGRSVAYLCGVTS</sequence>
<accession>A0A9X1FZN1</accession>
<evidence type="ECO:0000313" key="2">
    <source>
        <dbReference type="EMBL" id="MBW4710327.1"/>
    </source>
</evidence>
<protein>
    <submittedName>
        <fullName evidence="2">Uncharacterized protein</fullName>
    </submittedName>
</protein>
<keyword evidence="3" id="KW-1185">Reference proteome</keyword>
<dbReference type="Proteomes" id="UP001138661">
    <property type="component" value="Unassembled WGS sequence"/>
</dbReference>